<accession>A0A811L3M4</accession>
<dbReference type="SUPFAM" id="SSF47473">
    <property type="entry name" value="EF-hand"/>
    <property type="match status" value="1"/>
</dbReference>
<evidence type="ECO:0000313" key="3">
    <source>
        <dbReference type="Proteomes" id="UP000614601"/>
    </source>
</evidence>
<dbReference type="PANTHER" id="PTHR23055:SF171">
    <property type="entry name" value="EF-HAND DOMAIN-CONTAINING PROTEIN"/>
    <property type="match status" value="1"/>
</dbReference>
<dbReference type="AlphaFoldDB" id="A0A811L3M4"/>
<comment type="caution">
    <text evidence="2">The sequence shown here is derived from an EMBL/GenBank/DDBJ whole genome shotgun (WGS) entry which is preliminary data.</text>
</comment>
<evidence type="ECO:0000313" key="2">
    <source>
        <dbReference type="EMBL" id="CAD5222714.1"/>
    </source>
</evidence>
<gene>
    <name evidence="2" type="ORF">BOKJ2_LOCUS9782</name>
</gene>
<evidence type="ECO:0008006" key="4">
    <source>
        <dbReference type="Google" id="ProtNLM"/>
    </source>
</evidence>
<dbReference type="EMBL" id="CAJFDH010000005">
    <property type="protein sequence ID" value="CAD5222714.1"/>
    <property type="molecule type" value="Genomic_DNA"/>
</dbReference>
<dbReference type="EMBL" id="CAJFCW020000005">
    <property type="protein sequence ID" value="CAG9116704.1"/>
    <property type="molecule type" value="Genomic_DNA"/>
</dbReference>
<name>A0A811L3M4_9BILA</name>
<dbReference type="GO" id="GO:0005509">
    <property type="term" value="F:calcium ion binding"/>
    <property type="evidence" value="ECO:0007669"/>
    <property type="project" value="InterPro"/>
</dbReference>
<reference evidence="2" key="1">
    <citation type="submission" date="2020-09" db="EMBL/GenBank/DDBJ databases">
        <authorList>
            <person name="Kikuchi T."/>
        </authorList>
    </citation>
    <scope>NUCLEOTIDE SEQUENCE</scope>
    <source>
        <strain evidence="2">SH1</strain>
    </source>
</reference>
<dbReference type="Gene3D" id="1.10.238.10">
    <property type="entry name" value="EF-hand"/>
    <property type="match status" value="1"/>
</dbReference>
<protein>
    <recommendedName>
        <fullName evidence="4">EF-hand domain-containing protein</fullName>
    </recommendedName>
</protein>
<keyword evidence="1" id="KW-0677">Repeat</keyword>
<dbReference type="InterPro" id="IPR028846">
    <property type="entry name" value="Recoverin"/>
</dbReference>
<evidence type="ECO:0000256" key="1">
    <source>
        <dbReference type="ARBA" id="ARBA00022737"/>
    </source>
</evidence>
<sequence>MYNVSHSLKGRVTGHRSTYHSEGTIMFSGKNPFIHDPNRHIRRQSQFERQLHACFAEPPAIFANVPAMDSIVHRLYWALRSAQFKVFYKTEEADEGSINELIKFEPTERPPSLDQLSESTRNQFSKKWVKYMYAKFKNECPTGRMSFREFKRLFGSYMPHRSSDAYLERMFKAFLHTSSYPDQLTFKDLIVCLAYLHQHDTKFQAEWTMRLINGNSSSRISLHEFREFVLSVFMLTGGDPAKRVDSIIPMAHSPFTDQIAHLVGLRAGTVFQELDKEQRGYLTVEDLEKLYRQREQQVL</sequence>
<organism evidence="2 3">
    <name type="scientific">Bursaphelenchus okinawaensis</name>
    <dbReference type="NCBI Taxonomy" id="465554"/>
    <lineage>
        <taxon>Eukaryota</taxon>
        <taxon>Metazoa</taxon>
        <taxon>Ecdysozoa</taxon>
        <taxon>Nematoda</taxon>
        <taxon>Chromadorea</taxon>
        <taxon>Rhabditida</taxon>
        <taxon>Tylenchina</taxon>
        <taxon>Tylenchomorpha</taxon>
        <taxon>Aphelenchoidea</taxon>
        <taxon>Aphelenchoididae</taxon>
        <taxon>Bursaphelenchus</taxon>
    </lineage>
</organism>
<dbReference type="Proteomes" id="UP000614601">
    <property type="component" value="Unassembled WGS sequence"/>
</dbReference>
<keyword evidence="3" id="KW-1185">Reference proteome</keyword>
<dbReference type="PANTHER" id="PTHR23055">
    <property type="entry name" value="CALCIUM BINDING PROTEINS"/>
    <property type="match status" value="1"/>
</dbReference>
<dbReference type="OrthoDB" id="191686at2759"/>
<dbReference type="Proteomes" id="UP000783686">
    <property type="component" value="Unassembled WGS sequence"/>
</dbReference>
<dbReference type="InterPro" id="IPR011992">
    <property type="entry name" value="EF-hand-dom_pair"/>
</dbReference>
<proteinExistence type="predicted"/>